<dbReference type="PANTHER" id="PTHR32089">
    <property type="entry name" value="METHYL-ACCEPTING CHEMOTAXIS PROTEIN MCPB"/>
    <property type="match status" value="1"/>
</dbReference>
<dbReference type="PRINTS" id="PR00260">
    <property type="entry name" value="CHEMTRNSDUCR"/>
</dbReference>
<evidence type="ECO:0000313" key="8">
    <source>
        <dbReference type="Proteomes" id="UP000239549"/>
    </source>
</evidence>
<dbReference type="GO" id="GO:0007165">
    <property type="term" value="P:signal transduction"/>
    <property type="evidence" value="ECO:0007669"/>
    <property type="project" value="UniProtKB-KW"/>
</dbReference>
<dbReference type="AlphaFoldDB" id="A0A2L2XGY9"/>
<feature type="transmembrane region" description="Helical" evidence="4">
    <location>
        <begin position="278"/>
        <end position="300"/>
    </location>
</feature>
<dbReference type="Pfam" id="PF00015">
    <property type="entry name" value="MCPsignal"/>
    <property type="match status" value="1"/>
</dbReference>
<comment type="caution">
    <text evidence="7">The sequence shown here is derived from an EMBL/GenBank/DDBJ whole genome shotgun (WGS) entry which is preliminary data.</text>
</comment>
<dbReference type="GO" id="GO:0006935">
    <property type="term" value="P:chemotaxis"/>
    <property type="evidence" value="ECO:0007669"/>
    <property type="project" value="InterPro"/>
</dbReference>
<gene>
    <name evidence="7" type="ORF">DCCM_2588</name>
</gene>
<dbReference type="RefSeq" id="WP_104371872.1">
    <property type="nucleotide sequence ID" value="NZ_BFAV01000102.1"/>
</dbReference>
<evidence type="ECO:0000256" key="3">
    <source>
        <dbReference type="PROSITE-ProRule" id="PRU00284"/>
    </source>
</evidence>
<dbReference type="SUPFAM" id="SSF58104">
    <property type="entry name" value="Methyl-accepting chemotaxis protein (MCP) signaling domain"/>
    <property type="match status" value="1"/>
</dbReference>
<evidence type="ECO:0000313" key="7">
    <source>
        <dbReference type="EMBL" id="GBF33486.1"/>
    </source>
</evidence>
<comment type="similarity">
    <text evidence="2">Belongs to the methyl-accepting chemotaxis (MCP) protein family.</text>
</comment>
<dbReference type="InterPro" id="IPR007892">
    <property type="entry name" value="CHASE4"/>
</dbReference>
<sequence>MMLKNYASMNMWKRIILFFMIPFVIIPFIAGFYFMMSGLTREMRGAERESVLYKDNVAHSILLTLGDSITGTLNTNIVWSDFYEALARNDVPWIEDNINTLPKVSPGIHFCITVNRDYKLVTSVGGVSLDAADLLKNKATKNDSFSGLYNTNKGPAIIAAGILRDDNGEGQEKSPGYLVIGKVLNKEELGNIKAILNNDITIWSPGGGLWGTSATNLAENSIKPIWENVLQRNEPVITNEKIGGKLKYYSFSALKDINNKPIGLISLESPALNMTEKINAYITTGIIFIVIVFSLTIFLLKKRIQKPVLEIIKNTRRYATGDFTGKIDINSRDEMGTLARSVNDMADSLRMLIEGIVNSSRVLSGESQGLAASSEEISASIQQLAATAEEMAGISESTRLKVNAAVDKADYVKMVASGGQQQMADTVSKMEIIKKSSMTIAGAVNILGEYSKQIGRITEVITTLAEQTNLLSLNAAIEAARAGEHGRGFAVVADEVHQLAEQSNKAAKDIAVLISNISLEIDNAVNAMEVGAREVNAGVEIAEKTRRDVETIFNSILVVVEKIDELSAGAEESSERTKQLSLANEQIKQSMLQIAAMTQNMSDVSQTLIESVSKFKTDSI</sequence>
<dbReference type="InterPro" id="IPR003660">
    <property type="entry name" value="HAMP_dom"/>
</dbReference>
<evidence type="ECO:0000259" key="5">
    <source>
        <dbReference type="PROSITE" id="PS50111"/>
    </source>
</evidence>
<keyword evidence="4" id="KW-1133">Transmembrane helix</keyword>
<dbReference type="Pfam" id="PF00672">
    <property type="entry name" value="HAMP"/>
    <property type="match status" value="1"/>
</dbReference>
<dbReference type="InterPro" id="IPR004089">
    <property type="entry name" value="MCPsignal_dom"/>
</dbReference>
<dbReference type="PROSITE" id="PS50111">
    <property type="entry name" value="CHEMOTAXIS_TRANSDUC_2"/>
    <property type="match status" value="1"/>
</dbReference>
<feature type="domain" description="HAMP" evidence="6">
    <location>
        <begin position="302"/>
        <end position="354"/>
    </location>
</feature>
<name>A0A2L2XGY9_9FIRM</name>
<proteinExistence type="inferred from homology"/>
<accession>A0A2L2XGY9</accession>
<evidence type="ECO:0000256" key="2">
    <source>
        <dbReference type="ARBA" id="ARBA00029447"/>
    </source>
</evidence>
<dbReference type="CDD" id="cd11386">
    <property type="entry name" value="MCP_signal"/>
    <property type="match status" value="1"/>
</dbReference>
<dbReference type="InterPro" id="IPR004090">
    <property type="entry name" value="Chemotax_Me-accpt_rcpt"/>
</dbReference>
<dbReference type="EMBL" id="BFAV01000102">
    <property type="protein sequence ID" value="GBF33486.1"/>
    <property type="molecule type" value="Genomic_DNA"/>
</dbReference>
<keyword evidence="4" id="KW-0812">Transmembrane</keyword>
<dbReference type="SMART" id="SM00283">
    <property type="entry name" value="MA"/>
    <property type="match status" value="1"/>
</dbReference>
<evidence type="ECO:0000259" key="6">
    <source>
        <dbReference type="PROSITE" id="PS50885"/>
    </source>
</evidence>
<keyword evidence="1 3" id="KW-0807">Transducer</keyword>
<keyword evidence="8" id="KW-1185">Reference proteome</keyword>
<dbReference type="Gene3D" id="1.10.287.950">
    <property type="entry name" value="Methyl-accepting chemotaxis protein"/>
    <property type="match status" value="1"/>
</dbReference>
<dbReference type="CDD" id="cd06225">
    <property type="entry name" value="HAMP"/>
    <property type="match status" value="1"/>
</dbReference>
<evidence type="ECO:0000256" key="4">
    <source>
        <dbReference type="SAM" id="Phobius"/>
    </source>
</evidence>
<feature type="transmembrane region" description="Helical" evidence="4">
    <location>
        <begin position="15"/>
        <end position="35"/>
    </location>
</feature>
<feature type="domain" description="Methyl-accepting transducer" evidence="5">
    <location>
        <begin position="352"/>
        <end position="588"/>
    </location>
</feature>
<dbReference type="OrthoDB" id="5392220at2"/>
<organism evidence="7 8">
    <name type="scientific">Desulfocucumis palustris</name>
    <dbReference type="NCBI Taxonomy" id="1898651"/>
    <lineage>
        <taxon>Bacteria</taxon>
        <taxon>Bacillati</taxon>
        <taxon>Bacillota</taxon>
        <taxon>Clostridia</taxon>
        <taxon>Eubacteriales</taxon>
        <taxon>Desulfocucumaceae</taxon>
        <taxon>Desulfocucumis</taxon>
    </lineage>
</organism>
<dbReference type="Proteomes" id="UP000239549">
    <property type="component" value="Unassembled WGS sequence"/>
</dbReference>
<dbReference type="GO" id="GO:0004888">
    <property type="term" value="F:transmembrane signaling receptor activity"/>
    <property type="evidence" value="ECO:0007669"/>
    <property type="project" value="InterPro"/>
</dbReference>
<evidence type="ECO:0000256" key="1">
    <source>
        <dbReference type="ARBA" id="ARBA00023224"/>
    </source>
</evidence>
<dbReference type="GO" id="GO:0016020">
    <property type="term" value="C:membrane"/>
    <property type="evidence" value="ECO:0007669"/>
    <property type="project" value="InterPro"/>
</dbReference>
<dbReference type="PROSITE" id="PS50885">
    <property type="entry name" value="HAMP"/>
    <property type="match status" value="1"/>
</dbReference>
<dbReference type="PANTHER" id="PTHR32089:SF112">
    <property type="entry name" value="LYSOZYME-LIKE PROTEIN-RELATED"/>
    <property type="match status" value="1"/>
</dbReference>
<dbReference type="Pfam" id="PF05228">
    <property type="entry name" value="CHASE4"/>
    <property type="match status" value="1"/>
</dbReference>
<protein>
    <submittedName>
        <fullName evidence="7">Methyl-accepting chemotaxis protein</fullName>
    </submittedName>
</protein>
<keyword evidence="4" id="KW-0472">Membrane</keyword>
<reference evidence="8" key="1">
    <citation type="submission" date="2018-02" db="EMBL/GenBank/DDBJ databases">
        <title>Genome sequence of Desulfocucumis palustris strain NAW-5.</title>
        <authorList>
            <person name="Watanabe M."/>
            <person name="Kojima H."/>
            <person name="Fukui M."/>
        </authorList>
    </citation>
    <scope>NUCLEOTIDE SEQUENCE [LARGE SCALE GENOMIC DNA]</scope>
    <source>
        <strain evidence="8">NAW-5</strain>
    </source>
</reference>
<dbReference type="SMART" id="SM00304">
    <property type="entry name" value="HAMP"/>
    <property type="match status" value="1"/>
</dbReference>